<dbReference type="InterPro" id="IPR007624">
    <property type="entry name" value="RNA_pol_sigma70_r3"/>
</dbReference>
<evidence type="ECO:0000256" key="2">
    <source>
        <dbReference type="ARBA" id="ARBA00023082"/>
    </source>
</evidence>
<keyword evidence="4" id="KW-0804">Transcription</keyword>
<dbReference type="AlphaFoldDB" id="A0A6J6JKN1"/>
<feature type="region of interest" description="Disordered" evidence="5">
    <location>
        <begin position="244"/>
        <end position="263"/>
    </location>
</feature>
<dbReference type="PIRSF" id="PIRSF000770">
    <property type="entry name" value="RNA_pol_sigma-SigE/K"/>
    <property type="match status" value="1"/>
</dbReference>
<evidence type="ECO:0000259" key="8">
    <source>
        <dbReference type="Pfam" id="PF04545"/>
    </source>
</evidence>
<keyword evidence="2" id="KW-0731">Sigma factor</keyword>
<dbReference type="PANTHER" id="PTHR30385">
    <property type="entry name" value="SIGMA FACTOR F FLAGELLAR"/>
    <property type="match status" value="1"/>
</dbReference>
<dbReference type="Pfam" id="PF04539">
    <property type="entry name" value="Sigma70_r3"/>
    <property type="match status" value="1"/>
</dbReference>
<dbReference type="EMBL" id="CAEZTR010000001">
    <property type="protein sequence ID" value="CAB4562390.1"/>
    <property type="molecule type" value="Genomic_DNA"/>
</dbReference>
<dbReference type="GO" id="GO:0003677">
    <property type="term" value="F:DNA binding"/>
    <property type="evidence" value="ECO:0007669"/>
    <property type="project" value="UniProtKB-KW"/>
</dbReference>
<dbReference type="InterPro" id="IPR000943">
    <property type="entry name" value="RNA_pol_sigma70"/>
</dbReference>
<name>A0A6J6JKN1_9ZZZZ</name>
<evidence type="ECO:0000259" key="7">
    <source>
        <dbReference type="Pfam" id="PF04542"/>
    </source>
</evidence>
<organism evidence="12">
    <name type="scientific">freshwater metagenome</name>
    <dbReference type="NCBI Taxonomy" id="449393"/>
    <lineage>
        <taxon>unclassified sequences</taxon>
        <taxon>metagenomes</taxon>
        <taxon>ecological metagenomes</taxon>
    </lineage>
</organism>
<accession>A0A6J6JKN1</accession>
<dbReference type="EMBL" id="CAEZTG010000040">
    <property type="protein sequence ID" value="CAB4561357.1"/>
    <property type="molecule type" value="Genomic_DNA"/>
</dbReference>
<dbReference type="InterPro" id="IPR007627">
    <property type="entry name" value="RNA_pol_sigma70_r2"/>
</dbReference>
<protein>
    <submittedName>
        <fullName evidence="12">Unannotated protein</fullName>
    </submittedName>
</protein>
<feature type="domain" description="RNA polymerase sigma-70 region 3" evidence="6">
    <location>
        <begin position="95"/>
        <end position="152"/>
    </location>
</feature>
<feature type="domain" description="RNA polymerase sigma-70 region 2" evidence="7">
    <location>
        <begin position="32"/>
        <end position="85"/>
    </location>
</feature>
<dbReference type="Gene3D" id="1.10.1740.10">
    <property type="match status" value="1"/>
</dbReference>
<dbReference type="GO" id="GO:0016987">
    <property type="term" value="F:sigma factor activity"/>
    <property type="evidence" value="ECO:0007669"/>
    <property type="project" value="UniProtKB-KW"/>
</dbReference>
<dbReference type="InterPro" id="IPR013325">
    <property type="entry name" value="RNA_pol_sigma_r2"/>
</dbReference>
<feature type="domain" description="RNA polymerase sigma-70 region 4" evidence="8">
    <location>
        <begin position="184"/>
        <end position="232"/>
    </location>
</feature>
<keyword evidence="1" id="KW-0805">Transcription regulation</keyword>
<proteinExistence type="predicted"/>
<dbReference type="EMBL" id="CAEZXE010000262">
    <property type="protein sequence ID" value="CAB4697827.1"/>
    <property type="molecule type" value="Genomic_DNA"/>
</dbReference>
<evidence type="ECO:0000313" key="13">
    <source>
        <dbReference type="EMBL" id="CAB4697827.1"/>
    </source>
</evidence>
<dbReference type="GO" id="GO:0006352">
    <property type="term" value="P:DNA-templated transcription initiation"/>
    <property type="evidence" value="ECO:0007669"/>
    <property type="project" value="InterPro"/>
</dbReference>
<evidence type="ECO:0000256" key="5">
    <source>
        <dbReference type="SAM" id="MobiDB-lite"/>
    </source>
</evidence>
<keyword evidence="3" id="KW-0238">DNA-binding</keyword>
<evidence type="ECO:0000313" key="10">
    <source>
        <dbReference type="EMBL" id="CAB4561357.1"/>
    </source>
</evidence>
<evidence type="ECO:0000256" key="1">
    <source>
        <dbReference type="ARBA" id="ARBA00023015"/>
    </source>
</evidence>
<dbReference type="SUPFAM" id="SSF88946">
    <property type="entry name" value="Sigma2 domain of RNA polymerase sigma factors"/>
    <property type="match status" value="1"/>
</dbReference>
<evidence type="ECO:0000256" key="3">
    <source>
        <dbReference type="ARBA" id="ARBA00023125"/>
    </source>
</evidence>
<dbReference type="PANTHER" id="PTHR30385:SF7">
    <property type="entry name" value="RNA POLYMERASE SIGMA FACTOR FLIA"/>
    <property type="match status" value="1"/>
</dbReference>
<evidence type="ECO:0000313" key="12">
    <source>
        <dbReference type="EMBL" id="CAB4636924.1"/>
    </source>
</evidence>
<dbReference type="Gene3D" id="1.20.140.160">
    <property type="match status" value="1"/>
</dbReference>
<evidence type="ECO:0000313" key="11">
    <source>
        <dbReference type="EMBL" id="CAB4562390.1"/>
    </source>
</evidence>
<dbReference type="NCBIfam" id="TIGR02937">
    <property type="entry name" value="sigma70-ECF"/>
    <property type="match status" value="1"/>
</dbReference>
<dbReference type="CDD" id="cd06171">
    <property type="entry name" value="Sigma70_r4"/>
    <property type="match status" value="1"/>
</dbReference>
<dbReference type="PRINTS" id="PR00046">
    <property type="entry name" value="SIGMA70FCT"/>
</dbReference>
<dbReference type="InterPro" id="IPR013324">
    <property type="entry name" value="RNA_pol_sigma_r3/r4-like"/>
</dbReference>
<dbReference type="Pfam" id="PF04542">
    <property type="entry name" value="Sigma70_r2"/>
    <property type="match status" value="1"/>
</dbReference>
<sequence length="263" mass="28944">MNGQSMDPEVAALVEKGLEVVPKVVASIAANFPRHVERAELIRAGALGVVEAAWRFDSTRGVPFERFVATRIRGAVLDAVRADDWAPRSLRAAARRIEMVESSLTARYGRRPTIEELAAEAGTSPEQVRKVKALLDTSVVGRLDQGQSDETAAGFRTEELADRGQRDIVELLEHAELLAYLRQALDELPQRQRRVILGHFVDGQTTAELAGELGVTRSRVSQLRTDALHELRRSIAGHYEPVPMRKDRPIQAGPATFPLSTTA</sequence>
<dbReference type="EMBL" id="CAEZSU010000051">
    <property type="protein sequence ID" value="CAB4547770.1"/>
    <property type="molecule type" value="Genomic_DNA"/>
</dbReference>
<evidence type="ECO:0000259" key="6">
    <source>
        <dbReference type="Pfam" id="PF04539"/>
    </source>
</evidence>
<evidence type="ECO:0000256" key="4">
    <source>
        <dbReference type="ARBA" id="ARBA00023163"/>
    </source>
</evidence>
<evidence type="ECO:0000313" key="9">
    <source>
        <dbReference type="EMBL" id="CAB4547770.1"/>
    </source>
</evidence>
<dbReference type="InterPro" id="IPR014284">
    <property type="entry name" value="RNA_pol_sigma-70_dom"/>
</dbReference>
<dbReference type="Pfam" id="PF04545">
    <property type="entry name" value="Sigma70_r4"/>
    <property type="match status" value="1"/>
</dbReference>
<reference evidence="12" key="1">
    <citation type="submission" date="2020-05" db="EMBL/GenBank/DDBJ databases">
        <authorList>
            <person name="Chiriac C."/>
            <person name="Salcher M."/>
            <person name="Ghai R."/>
            <person name="Kavagutti S V."/>
        </authorList>
    </citation>
    <scope>NUCLEOTIDE SEQUENCE</scope>
</reference>
<dbReference type="SUPFAM" id="SSF88659">
    <property type="entry name" value="Sigma3 and sigma4 domains of RNA polymerase sigma factors"/>
    <property type="match status" value="2"/>
</dbReference>
<gene>
    <name evidence="9" type="ORF">UFOPK1495_00631</name>
    <name evidence="10" type="ORF">UFOPK1603_00591</name>
    <name evidence="11" type="ORF">UFOPK1711_00006</name>
    <name evidence="12" type="ORF">UFOPK2143_00303</name>
    <name evidence="13" type="ORF">UFOPK2350_01930</name>
</gene>
<dbReference type="EMBL" id="CAEZVV010000009">
    <property type="protein sequence ID" value="CAB4636924.1"/>
    <property type="molecule type" value="Genomic_DNA"/>
</dbReference>
<dbReference type="InterPro" id="IPR007630">
    <property type="entry name" value="RNA_pol_sigma70_r4"/>
</dbReference>